<dbReference type="CDD" id="cd06261">
    <property type="entry name" value="TM_PBP2"/>
    <property type="match status" value="1"/>
</dbReference>
<dbReference type="EMBL" id="CP031194">
    <property type="protein sequence ID" value="AXG79959.1"/>
    <property type="molecule type" value="Genomic_DNA"/>
</dbReference>
<keyword evidence="11" id="KW-1185">Reference proteome</keyword>
<dbReference type="SUPFAM" id="SSF161098">
    <property type="entry name" value="MetI-like"/>
    <property type="match status" value="1"/>
</dbReference>
<dbReference type="InterPro" id="IPR051393">
    <property type="entry name" value="ABC_transporter_permease"/>
</dbReference>
<feature type="domain" description="ABC transmembrane type-1" evidence="9">
    <location>
        <begin position="103"/>
        <end position="316"/>
    </location>
</feature>
<name>A0A345HTD5_9ACTN</name>
<dbReference type="AlphaFoldDB" id="A0A345HTD5"/>
<dbReference type="PROSITE" id="PS50928">
    <property type="entry name" value="ABC_TM1"/>
    <property type="match status" value="1"/>
</dbReference>
<dbReference type="InterPro" id="IPR000515">
    <property type="entry name" value="MetI-like"/>
</dbReference>
<dbReference type="PANTHER" id="PTHR30193:SF1">
    <property type="entry name" value="ABC TRANSPORTER PERMEASE PROTEIN YESP-RELATED"/>
    <property type="match status" value="1"/>
</dbReference>
<feature type="transmembrane region" description="Helical" evidence="7">
    <location>
        <begin position="107"/>
        <end position="128"/>
    </location>
</feature>
<feature type="transmembrane region" description="Helical" evidence="7">
    <location>
        <begin position="239"/>
        <end position="258"/>
    </location>
</feature>
<dbReference type="SUPFAM" id="SSF160964">
    <property type="entry name" value="MalF N-terminal region-like"/>
    <property type="match status" value="1"/>
</dbReference>
<evidence type="ECO:0000313" key="11">
    <source>
        <dbReference type="Proteomes" id="UP000253868"/>
    </source>
</evidence>
<dbReference type="RefSeq" id="WP_114661283.1">
    <property type="nucleotide sequence ID" value="NZ_CP031194.1"/>
</dbReference>
<dbReference type="Gene3D" id="1.10.3720.10">
    <property type="entry name" value="MetI-like"/>
    <property type="match status" value="1"/>
</dbReference>
<keyword evidence="4 7" id="KW-0812">Transmembrane</keyword>
<accession>A0A345HTD5</accession>
<evidence type="ECO:0000256" key="4">
    <source>
        <dbReference type="ARBA" id="ARBA00022692"/>
    </source>
</evidence>
<feature type="region of interest" description="Disordered" evidence="8">
    <location>
        <begin position="1"/>
        <end position="32"/>
    </location>
</feature>
<feature type="transmembrane region" description="Helical" evidence="7">
    <location>
        <begin position="264"/>
        <end position="286"/>
    </location>
</feature>
<dbReference type="PANTHER" id="PTHR30193">
    <property type="entry name" value="ABC TRANSPORTER PERMEASE PROTEIN"/>
    <property type="match status" value="1"/>
</dbReference>
<dbReference type="InterPro" id="IPR035906">
    <property type="entry name" value="MetI-like_sf"/>
</dbReference>
<keyword evidence="5 7" id="KW-1133">Transmembrane helix</keyword>
<comment type="subcellular location">
    <subcellularLocation>
        <location evidence="1 7">Cell membrane</location>
        <topology evidence="1 7">Multi-pass membrane protein</topology>
    </subcellularLocation>
</comment>
<keyword evidence="6 7" id="KW-0472">Membrane</keyword>
<evidence type="ECO:0000256" key="8">
    <source>
        <dbReference type="SAM" id="MobiDB-lite"/>
    </source>
</evidence>
<feature type="transmembrane region" description="Helical" evidence="7">
    <location>
        <begin position="190"/>
        <end position="212"/>
    </location>
</feature>
<evidence type="ECO:0000259" key="9">
    <source>
        <dbReference type="PROSITE" id="PS50928"/>
    </source>
</evidence>
<dbReference type="Proteomes" id="UP000253868">
    <property type="component" value="Chromosome"/>
</dbReference>
<dbReference type="GO" id="GO:0005886">
    <property type="term" value="C:plasma membrane"/>
    <property type="evidence" value="ECO:0007669"/>
    <property type="project" value="UniProtKB-SubCell"/>
</dbReference>
<dbReference type="GO" id="GO:0055085">
    <property type="term" value="P:transmembrane transport"/>
    <property type="evidence" value="ECO:0007669"/>
    <property type="project" value="InterPro"/>
</dbReference>
<proteinExistence type="inferred from homology"/>
<gene>
    <name evidence="10" type="ORF">DVK44_22470</name>
</gene>
<keyword evidence="2 7" id="KW-0813">Transport</keyword>
<feature type="transmembrane region" description="Helical" evidence="7">
    <location>
        <begin position="298"/>
        <end position="319"/>
    </location>
</feature>
<evidence type="ECO:0000256" key="1">
    <source>
        <dbReference type="ARBA" id="ARBA00004651"/>
    </source>
</evidence>
<evidence type="ECO:0000256" key="5">
    <source>
        <dbReference type="ARBA" id="ARBA00022989"/>
    </source>
</evidence>
<dbReference type="Pfam" id="PF00528">
    <property type="entry name" value="BPD_transp_1"/>
    <property type="match status" value="1"/>
</dbReference>
<keyword evidence="3" id="KW-1003">Cell membrane</keyword>
<reference evidence="11" key="1">
    <citation type="submission" date="2018-07" db="EMBL/GenBank/DDBJ databases">
        <authorList>
            <person name="Zhao J."/>
        </authorList>
    </citation>
    <scope>NUCLEOTIDE SEQUENCE [LARGE SCALE GENOMIC DNA]</scope>
    <source>
        <strain evidence="11">GSSD-12</strain>
    </source>
</reference>
<dbReference type="OrthoDB" id="4053402at2"/>
<feature type="transmembrane region" description="Helical" evidence="7">
    <location>
        <begin position="140"/>
        <end position="158"/>
    </location>
</feature>
<sequence length="328" mass="36521">MSVTTETLHKAGEEPPAAAAPAGRERDRERERKRAARRRAGGWWPFLFLAPWFIGVFGLVIGPMLDSLYLSFTNFDLLTPAQWTGADNYTRMFTEDPNFWQSVRVTLVYVGVSVPLKLALALGVAMLLNRPLRGLGFYRAAFYLPSLLGGAVAVAIMWRQIFGEDGLFNAVLGWFGIEGQDWISSPDTSIYTLILLAVWQFGTPMVIFLAGLKQLPKDVYEAAAIDGAGPFTRFRRITLPLLTPIVFFNVILQIIGSFQTFTPAYVVSNGSGGPIGSTMLYSLYLYKKGFADFQMGYASALAWVLFLVIALFTAVNFIASRYWVHYDD</sequence>
<evidence type="ECO:0000256" key="3">
    <source>
        <dbReference type="ARBA" id="ARBA00022475"/>
    </source>
</evidence>
<feature type="transmembrane region" description="Helical" evidence="7">
    <location>
        <begin position="42"/>
        <end position="65"/>
    </location>
</feature>
<evidence type="ECO:0000256" key="2">
    <source>
        <dbReference type="ARBA" id="ARBA00022448"/>
    </source>
</evidence>
<organism evidence="10 11">
    <name type="scientific">Streptomyces paludis</name>
    <dbReference type="NCBI Taxonomy" id="2282738"/>
    <lineage>
        <taxon>Bacteria</taxon>
        <taxon>Bacillati</taxon>
        <taxon>Actinomycetota</taxon>
        <taxon>Actinomycetes</taxon>
        <taxon>Kitasatosporales</taxon>
        <taxon>Streptomycetaceae</taxon>
        <taxon>Streptomyces</taxon>
    </lineage>
</organism>
<comment type="similarity">
    <text evidence="7">Belongs to the binding-protein-dependent transport system permease family.</text>
</comment>
<protein>
    <submittedName>
        <fullName evidence="10">Sugar ABC transporter permease</fullName>
    </submittedName>
</protein>
<evidence type="ECO:0000256" key="7">
    <source>
        <dbReference type="RuleBase" id="RU363032"/>
    </source>
</evidence>
<feature type="compositionally biased region" description="Basic and acidic residues" evidence="8">
    <location>
        <begin position="23"/>
        <end position="32"/>
    </location>
</feature>
<evidence type="ECO:0000256" key="6">
    <source>
        <dbReference type="ARBA" id="ARBA00023136"/>
    </source>
</evidence>
<dbReference type="KEGG" id="spad:DVK44_22470"/>
<evidence type="ECO:0000313" key="10">
    <source>
        <dbReference type="EMBL" id="AXG79959.1"/>
    </source>
</evidence>